<dbReference type="Gene3D" id="2.60.120.1440">
    <property type="match status" value="1"/>
</dbReference>
<dbReference type="GO" id="GO:0016989">
    <property type="term" value="F:sigma factor antagonist activity"/>
    <property type="evidence" value="ECO:0007669"/>
    <property type="project" value="TreeGrafter"/>
</dbReference>
<dbReference type="InterPro" id="IPR012373">
    <property type="entry name" value="Ferrdict_sens_TM"/>
</dbReference>
<dbReference type="Pfam" id="PF04773">
    <property type="entry name" value="FecR"/>
    <property type="match status" value="1"/>
</dbReference>
<dbReference type="AlphaFoldDB" id="A0A221K8K8"/>
<proteinExistence type="predicted"/>
<dbReference type="InterPro" id="IPR032623">
    <property type="entry name" value="FecR_N"/>
</dbReference>
<feature type="domain" description="FecR protein" evidence="1">
    <location>
        <begin position="117"/>
        <end position="185"/>
    </location>
</feature>
<sequence>MSKLTPSPKLSEELSDEALGWIVKLNSGEATIADRQKYNVWRDRSLAHTAAALEAESVWDMAGHVHRDPVSDRIAPGRRVARLTRRQVLSGLAGIAAVGVNAPWISRQAVRLMADEATGFAEIRTITLPDRTLVALNARSALDTDFRNGRRNVLLKQGQGYFTRLDDTDKGPFNIHTPEARIDLSTEGGVDVNYNMPRGQMAVAAVDTIAQVRFNTRSLPIEIQPGARAVFGVDGALISMTAGTAGNAIAWRQGLLIAENTSFEEIIAGLRPWYPGRIIVAERDAAMSSKVNAVLDLHDPESALNTLARGLPIRLYRVGHLVTMIT</sequence>
<dbReference type="PANTHER" id="PTHR30273:SF2">
    <property type="entry name" value="PROTEIN FECR"/>
    <property type="match status" value="1"/>
</dbReference>
<dbReference type="KEGG" id="spse:SULPSESMR1_04482"/>
<dbReference type="Gene3D" id="3.55.50.30">
    <property type="match status" value="1"/>
</dbReference>
<accession>A0A221K8K8</accession>
<feature type="domain" description="FecR N-terminal" evidence="2">
    <location>
        <begin position="16"/>
        <end position="57"/>
    </location>
</feature>
<dbReference type="RefSeq" id="WP_089423202.1">
    <property type="nucleotide sequence ID" value="NZ_CP022418.1"/>
</dbReference>
<dbReference type="InterPro" id="IPR006860">
    <property type="entry name" value="FecR"/>
</dbReference>
<evidence type="ECO:0000259" key="1">
    <source>
        <dbReference type="Pfam" id="PF04773"/>
    </source>
</evidence>
<evidence type="ECO:0000259" key="2">
    <source>
        <dbReference type="Pfam" id="PF16220"/>
    </source>
</evidence>
<name>A0A221K8K8_9RHOB</name>
<evidence type="ECO:0000313" key="4">
    <source>
        <dbReference type="Proteomes" id="UP000199754"/>
    </source>
</evidence>
<reference evidence="3 4" key="1">
    <citation type="submission" date="2017-07" db="EMBL/GenBank/DDBJ databases">
        <title>Genome Sequence of Sulfitobacter pseudonitzschiae Strain SMR1 Isolated from a culture of the Diatom Skeletonema marinoi.</title>
        <authorList>
            <person name="Topel M."/>
            <person name="Pinder M.I.M."/>
            <person name="Johansson O.N."/>
            <person name="Kourtchenko O."/>
            <person name="Godhe A."/>
            <person name="Clarke A.K."/>
        </authorList>
    </citation>
    <scope>NUCLEOTIDE SEQUENCE [LARGE SCALE GENOMIC DNA]</scope>
    <source>
        <strain evidence="3 4">SMR1</strain>
        <plasmid evidence="3 4">pSMR1-3</plasmid>
    </source>
</reference>
<dbReference type="PANTHER" id="PTHR30273">
    <property type="entry name" value="PERIPLASMIC SIGNAL SENSOR AND SIGMA FACTOR ACTIVATOR FECR-RELATED"/>
    <property type="match status" value="1"/>
</dbReference>
<keyword evidence="3" id="KW-0614">Plasmid</keyword>
<dbReference type="EMBL" id="CP022418">
    <property type="protein sequence ID" value="ASM75203.1"/>
    <property type="molecule type" value="Genomic_DNA"/>
</dbReference>
<protein>
    <submittedName>
        <fullName evidence="3">Fec operon regulator FecR</fullName>
    </submittedName>
</protein>
<keyword evidence="4" id="KW-1185">Reference proteome</keyword>
<dbReference type="Proteomes" id="UP000199754">
    <property type="component" value="Plasmid pSMR1-3"/>
</dbReference>
<gene>
    <name evidence="3" type="ORF">SULPSESMR1_04482</name>
</gene>
<evidence type="ECO:0000313" key="3">
    <source>
        <dbReference type="EMBL" id="ASM75203.1"/>
    </source>
</evidence>
<organism evidence="3 4">
    <name type="scientific">Pseudosulfitobacter pseudonitzschiae</name>
    <dbReference type="NCBI Taxonomy" id="1402135"/>
    <lineage>
        <taxon>Bacteria</taxon>
        <taxon>Pseudomonadati</taxon>
        <taxon>Pseudomonadota</taxon>
        <taxon>Alphaproteobacteria</taxon>
        <taxon>Rhodobacterales</taxon>
        <taxon>Roseobacteraceae</taxon>
        <taxon>Pseudosulfitobacter</taxon>
    </lineage>
</organism>
<geneLocation type="plasmid" evidence="3 4">
    <name>pSMR1-3</name>
</geneLocation>
<dbReference type="OrthoDB" id="636724at2"/>
<dbReference type="Pfam" id="PF16220">
    <property type="entry name" value="DUF4880"/>
    <property type="match status" value="1"/>
</dbReference>
<dbReference type="PIRSF" id="PIRSF018266">
    <property type="entry name" value="FecR"/>
    <property type="match status" value="1"/>
</dbReference>